<evidence type="ECO:0000313" key="4">
    <source>
        <dbReference type="Proteomes" id="UP000033558"/>
    </source>
</evidence>
<comment type="caution">
    <text evidence="3">The sequence shown here is derived from an EMBL/GenBank/DDBJ whole genome shotgun (WGS) entry which is preliminary data.</text>
</comment>
<evidence type="ECO:0000259" key="2">
    <source>
        <dbReference type="Pfam" id="PF01321"/>
    </source>
</evidence>
<dbReference type="PANTHER" id="PTHR46112">
    <property type="entry name" value="AMINOPEPTIDASE"/>
    <property type="match status" value="1"/>
</dbReference>
<gene>
    <name evidence="3" type="primary">pepQ3</name>
    <name evidence="3" type="ORF">JG30_10520</name>
</gene>
<feature type="domain" description="Peptidase M24" evidence="1">
    <location>
        <begin position="131"/>
        <end position="331"/>
    </location>
</feature>
<dbReference type="SUPFAM" id="SSF55920">
    <property type="entry name" value="Creatinase/aminopeptidase"/>
    <property type="match status" value="1"/>
</dbReference>
<dbReference type="InterPro" id="IPR050659">
    <property type="entry name" value="Peptidase_M24B"/>
</dbReference>
<accession>A0A0F4LUG2</accession>
<protein>
    <submittedName>
        <fullName evidence="3">Xaa-Pro dipeptidase</fullName>
    </submittedName>
</protein>
<dbReference type="InterPro" id="IPR000994">
    <property type="entry name" value="Pept_M24"/>
</dbReference>
<name>A0A0F4LUG2_9LACO</name>
<dbReference type="Proteomes" id="UP000033558">
    <property type="component" value="Unassembled WGS sequence"/>
</dbReference>
<dbReference type="CDD" id="cd01092">
    <property type="entry name" value="APP-like"/>
    <property type="match status" value="1"/>
</dbReference>
<reference evidence="3 4" key="1">
    <citation type="submission" date="2015-01" db="EMBL/GenBank/DDBJ databases">
        <title>Comparative genomics of the lactic acid bacteria isolated from the honey bee gut.</title>
        <authorList>
            <person name="Ellegaard K.M."/>
            <person name="Tamarit D."/>
            <person name="Javelind E."/>
            <person name="Olofsson T."/>
            <person name="Andersson S.G."/>
            <person name="Vasquez A."/>
        </authorList>
    </citation>
    <scope>NUCLEOTIDE SEQUENCE [LARGE SCALE GENOMIC DNA]</scope>
    <source>
        <strain evidence="3 4">Bin4</strain>
    </source>
</reference>
<keyword evidence="4" id="KW-1185">Reference proteome</keyword>
<dbReference type="EMBL" id="JXJQ01000008">
    <property type="protein sequence ID" value="KJY61993.1"/>
    <property type="molecule type" value="Genomic_DNA"/>
</dbReference>
<evidence type="ECO:0000313" key="3">
    <source>
        <dbReference type="EMBL" id="KJY61993.1"/>
    </source>
</evidence>
<dbReference type="PATRIC" id="fig|1218492.5.peg.1194"/>
<proteinExistence type="predicted"/>
<dbReference type="InterPro" id="IPR029149">
    <property type="entry name" value="Creatin/AminoP/Spt16_N"/>
</dbReference>
<dbReference type="Pfam" id="PF00557">
    <property type="entry name" value="Peptidase_M24"/>
    <property type="match status" value="1"/>
</dbReference>
<dbReference type="STRING" id="1218492.JG30_10520"/>
<dbReference type="OrthoDB" id="9806388at2"/>
<sequence>MNSLDKIRQEMRAVAVDTLLISRPANLSYLLDFADYEGLMIITLNEQYLYTDGRFFAQIQALAPQFQIVDMKEHPLADFLKSCAVHKLMIEPDFLNVTTFRQLEHQSWSVVDSSNLVEKIRMVKTPAEIAKVQAAAQIADQVFDHILKYLQPGQTELAIATEMEHYGKKLGATATSFPTIVASGVHSAMPHATATNKVLAAHELVVLDYGFVYQGYDSDITRTVALGSVDPQLQQIYQIVLEAQTAIIKQLHLNQPLAEIDKFAHDYIAKRGFGPEFMHGTGHSVGRECHEYPTMNAQSIETLPAQMTFTIEPGIYLPNHGGVRIEDDLYLDTSGQVHFLTNAKRELIVL</sequence>
<organism evidence="3 4">
    <name type="scientific">Bombilactobacillus mellifer</name>
    <dbReference type="NCBI Taxonomy" id="1218492"/>
    <lineage>
        <taxon>Bacteria</taxon>
        <taxon>Bacillati</taxon>
        <taxon>Bacillota</taxon>
        <taxon>Bacilli</taxon>
        <taxon>Lactobacillales</taxon>
        <taxon>Lactobacillaceae</taxon>
        <taxon>Bombilactobacillus</taxon>
    </lineage>
</organism>
<dbReference type="PANTHER" id="PTHR46112:SF3">
    <property type="entry name" value="AMINOPEPTIDASE YPDF"/>
    <property type="match status" value="1"/>
</dbReference>
<feature type="domain" description="Creatinase N-terminal" evidence="2">
    <location>
        <begin position="4"/>
        <end position="123"/>
    </location>
</feature>
<dbReference type="InterPro" id="IPR036005">
    <property type="entry name" value="Creatinase/aminopeptidase-like"/>
</dbReference>
<dbReference type="Gene3D" id="3.40.350.10">
    <property type="entry name" value="Creatinase/prolidase N-terminal domain"/>
    <property type="match status" value="1"/>
</dbReference>
<dbReference type="RefSeq" id="WP_046316814.1">
    <property type="nucleotide sequence ID" value="NZ_JBHSZT010000001.1"/>
</dbReference>
<dbReference type="Gene3D" id="3.90.230.10">
    <property type="entry name" value="Creatinase/methionine aminopeptidase superfamily"/>
    <property type="match status" value="1"/>
</dbReference>
<dbReference type="AlphaFoldDB" id="A0A0F4LUG2"/>
<dbReference type="Pfam" id="PF01321">
    <property type="entry name" value="Creatinase_N"/>
    <property type="match status" value="1"/>
</dbReference>
<dbReference type="SUPFAM" id="SSF53092">
    <property type="entry name" value="Creatinase/prolidase N-terminal domain"/>
    <property type="match status" value="1"/>
</dbReference>
<evidence type="ECO:0000259" key="1">
    <source>
        <dbReference type="Pfam" id="PF00557"/>
    </source>
</evidence>
<dbReference type="InterPro" id="IPR000587">
    <property type="entry name" value="Creatinase_N"/>
</dbReference>
<dbReference type="HOGENOM" id="CLU_017266_4_0_9"/>